<reference evidence="2" key="1">
    <citation type="journal article" date="2022" name="bioRxiv">
        <title>Sequencing and chromosome-scale assembly of the giantPleurodeles waltlgenome.</title>
        <authorList>
            <person name="Brown T."/>
            <person name="Elewa A."/>
            <person name="Iarovenko S."/>
            <person name="Subramanian E."/>
            <person name="Araus A.J."/>
            <person name="Petzold A."/>
            <person name="Susuki M."/>
            <person name="Suzuki K.-i.T."/>
            <person name="Hayashi T."/>
            <person name="Toyoda A."/>
            <person name="Oliveira C."/>
            <person name="Osipova E."/>
            <person name="Leigh N.D."/>
            <person name="Simon A."/>
            <person name="Yun M.H."/>
        </authorList>
    </citation>
    <scope>NUCLEOTIDE SEQUENCE</scope>
    <source>
        <strain evidence="2">20211129_DDA</strain>
        <tissue evidence="2">Liver</tissue>
    </source>
</reference>
<keyword evidence="3" id="KW-1185">Reference proteome</keyword>
<dbReference type="AlphaFoldDB" id="A0AAV7VZ76"/>
<accession>A0AAV7VZ76</accession>
<gene>
    <name evidence="2" type="ORF">NDU88_000674</name>
</gene>
<dbReference type="EMBL" id="JANPWB010000002">
    <property type="protein sequence ID" value="KAJ1205239.1"/>
    <property type="molecule type" value="Genomic_DNA"/>
</dbReference>
<organism evidence="2 3">
    <name type="scientific">Pleurodeles waltl</name>
    <name type="common">Iberian ribbed newt</name>
    <dbReference type="NCBI Taxonomy" id="8319"/>
    <lineage>
        <taxon>Eukaryota</taxon>
        <taxon>Metazoa</taxon>
        <taxon>Chordata</taxon>
        <taxon>Craniata</taxon>
        <taxon>Vertebrata</taxon>
        <taxon>Euteleostomi</taxon>
        <taxon>Amphibia</taxon>
        <taxon>Batrachia</taxon>
        <taxon>Caudata</taxon>
        <taxon>Salamandroidea</taxon>
        <taxon>Salamandridae</taxon>
        <taxon>Pleurodelinae</taxon>
        <taxon>Pleurodeles</taxon>
    </lineage>
</organism>
<evidence type="ECO:0000313" key="2">
    <source>
        <dbReference type="EMBL" id="KAJ1205239.1"/>
    </source>
</evidence>
<protein>
    <submittedName>
        <fullName evidence="2">Uncharacterized protein</fullName>
    </submittedName>
</protein>
<proteinExistence type="predicted"/>
<feature type="region of interest" description="Disordered" evidence="1">
    <location>
        <begin position="1"/>
        <end position="34"/>
    </location>
</feature>
<name>A0AAV7VZ76_PLEWA</name>
<comment type="caution">
    <text evidence="2">The sequence shown here is derived from an EMBL/GenBank/DDBJ whole genome shotgun (WGS) entry which is preliminary data.</text>
</comment>
<evidence type="ECO:0000313" key="3">
    <source>
        <dbReference type="Proteomes" id="UP001066276"/>
    </source>
</evidence>
<dbReference type="Proteomes" id="UP001066276">
    <property type="component" value="Chromosome 1_2"/>
</dbReference>
<evidence type="ECO:0000256" key="1">
    <source>
        <dbReference type="SAM" id="MobiDB-lite"/>
    </source>
</evidence>
<feature type="region of interest" description="Disordered" evidence="1">
    <location>
        <begin position="47"/>
        <end position="78"/>
    </location>
</feature>
<sequence>MACGGAADPEKRRKGDPLATSEIQVGGGMRASARARDMRLSMSYRRETEVEIKNETEPELKAESEHKLEPDSELQSELENEMVTKLEAKTELASMTHL</sequence>
<feature type="compositionally biased region" description="Basic and acidic residues" evidence="1">
    <location>
        <begin position="47"/>
        <end position="70"/>
    </location>
</feature>